<feature type="transmembrane region" description="Helical" evidence="1">
    <location>
        <begin position="12"/>
        <end position="30"/>
    </location>
</feature>
<dbReference type="AlphaFoldDB" id="A0A0E9VK14"/>
<sequence>MAQLFLVPIINGPIYIAFLGLINIFSWFVYRNLLFTFRENILNHLCYTTFHSAKVVIEEHIA</sequence>
<keyword evidence="1" id="KW-0472">Membrane</keyword>
<reference evidence="2" key="1">
    <citation type="submission" date="2014-11" db="EMBL/GenBank/DDBJ databases">
        <authorList>
            <person name="Amaro Gonzalez C."/>
        </authorList>
    </citation>
    <scope>NUCLEOTIDE SEQUENCE</scope>
</reference>
<accession>A0A0E9VK14</accession>
<dbReference type="EMBL" id="GBXM01030175">
    <property type="protein sequence ID" value="JAH78402.1"/>
    <property type="molecule type" value="Transcribed_RNA"/>
</dbReference>
<keyword evidence="1" id="KW-0812">Transmembrane</keyword>
<reference evidence="2" key="2">
    <citation type="journal article" date="2015" name="Fish Shellfish Immunol.">
        <title>Early steps in the European eel (Anguilla anguilla)-Vibrio vulnificus interaction in the gills: Role of the RtxA13 toxin.</title>
        <authorList>
            <person name="Callol A."/>
            <person name="Pajuelo D."/>
            <person name="Ebbesson L."/>
            <person name="Teles M."/>
            <person name="MacKenzie S."/>
            <person name="Amaro C."/>
        </authorList>
    </citation>
    <scope>NUCLEOTIDE SEQUENCE</scope>
</reference>
<evidence type="ECO:0000313" key="2">
    <source>
        <dbReference type="EMBL" id="JAH78402.1"/>
    </source>
</evidence>
<organism evidence="2">
    <name type="scientific">Anguilla anguilla</name>
    <name type="common">European freshwater eel</name>
    <name type="synonym">Muraena anguilla</name>
    <dbReference type="NCBI Taxonomy" id="7936"/>
    <lineage>
        <taxon>Eukaryota</taxon>
        <taxon>Metazoa</taxon>
        <taxon>Chordata</taxon>
        <taxon>Craniata</taxon>
        <taxon>Vertebrata</taxon>
        <taxon>Euteleostomi</taxon>
        <taxon>Actinopterygii</taxon>
        <taxon>Neopterygii</taxon>
        <taxon>Teleostei</taxon>
        <taxon>Anguilliformes</taxon>
        <taxon>Anguillidae</taxon>
        <taxon>Anguilla</taxon>
    </lineage>
</organism>
<proteinExistence type="predicted"/>
<evidence type="ECO:0000256" key="1">
    <source>
        <dbReference type="SAM" id="Phobius"/>
    </source>
</evidence>
<protein>
    <submittedName>
        <fullName evidence="2">Uncharacterized protein</fullName>
    </submittedName>
</protein>
<name>A0A0E9VK14_ANGAN</name>
<keyword evidence="1" id="KW-1133">Transmembrane helix</keyword>